<keyword evidence="1" id="KW-0051">Antiviral defense</keyword>
<dbReference type="InterPro" id="IPR013422">
    <property type="entry name" value="CRISPR-assoc_prot_Cas5_N"/>
</dbReference>
<name>A0A510HKM0_9ACTN</name>
<evidence type="ECO:0000313" key="3">
    <source>
        <dbReference type="Proteomes" id="UP000318065"/>
    </source>
</evidence>
<dbReference type="CDD" id="cd09693">
    <property type="entry name" value="Cas5_I"/>
    <property type="match status" value="1"/>
</dbReference>
<organism evidence="2 3">
    <name type="scientific">Rubrobacter xylanophilus</name>
    <dbReference type="NCBI Taxonomy" id="49319"/>
    <lineage>
        <taxon>Bacteria</taxon>
        <taxon>Bacillati</taxon>
        <taxon>Actinomycetota</taxon>
        <taxon>Rubrobacteria</taxon>
        <taxon>Rubrobacterales</taxon>
        <taxon>Rubrobacteraceae</taxon>
        <taxon>Rubrobacter</taxon>
    </lineage>
</organism>
<dbReference type="NCBIfam" id="TIGR02593">
    <property type="entry name" value="CRISPR_cas5"/>
    <property type="match status" value="1"/>
</dbReference>
<dbReference type="Proteomes" id="UP000318065">
    <property type="component" value="Chromosome"/>
</dbReference>
<sequence length="258" mass="30297">MQVVRVEMEGLTTSFRYPHFMWGRHPTFEMPPPATIYGHICSAVGEWMDPIGLRFGYTFTHEGKGEDLEHVHAISPGTGGPLRQRKRGVVFAEPVNIQGNVNPLTREFLFRPRMTLYVSPADLAEYFRSPRYPTVLGRSQDLMSYRRVEVVDLERAPRAYYEHTLLPWEMQVRVRRGVTVLMPRYVDYSRGREPAFERYVILQNRVVLRPVEERQEDLDEEERPVIRYEDEAMLHWVDPDSPEYKGAKRGVWLHGFTE</sequence>
<dbReference type="RefSeq" id="WP_143527888.1">
    <property type="nucleotide sequence ID" value="NZ_AP019791.1"/>
</dbReference>
<dbReference type="AlphaFoldDB" id="A0A510HKM0"/>
<protein>
    <submittedName>
        <fullName evidence="2">Type I-B CRISPR-associated protein Cas5</fullName>
    </submittedName>
</protein>
<dbReference type="OrthoDB" id="3218428at2"/>
<gene>
    <name evidence="2" type="ORF">RxyAA322_17090</name>
</gene>
<evidence type="ECO:0000313" key="2">
    <source>
        <dbReference type="EMBL" id="BBL79855.1"/>
    </source>
</evidence>
<dbReference type="GO" id="GO:0051607">
    <property type="term" value="P:defense response to virus"/>
    <property type="evidence" value="ECO:0007669"/>
    <property type="project" value="UniProtKB-KW"/>
</dbReference>
<keyword evidence="3" id="KW-1185">Reference proteome</keyword>
<accession>A0A510HKM0</accession>
<reference evidence="2" key="1">
    <citation type="journal article" date="2019" name="Microbiol. Resour. Announc.">
        <title>Complete Genome Sequence of Rubrobacter xylanophilus Strain AA3-22, Isolated from Arima Onsen in Japan.</title>
        <authorList>
            <person name="Tomariguchi N."/>
            <person name="Miyazaki K."/>
        </authorList>
    </citation>
    <scope>NUCLEOTIDE SEQUENCE [LARGE SCALE GENOMIC DNA]</scope>
    <source>
        <strain evidence="2">AA3-22</strain>
    </source>
</reference>
<proteinExistence type="predicted"/>
<dbReference type="EMBL" id="AP019791">
    <property type="protein sequence ID" value="BBL79855.1"/>
    <property type="molecule type" value="Genomic_DNA"/>
</dbReference>
<evidence type="ECO:0000256" key="1">
    <source>
        <dbReference type="ARBA" id="ARBA00023118"/>
    </source>
</evidence>